<dbReference type="STRING" id="1208324.P73_4058"/>
<dbReference type="Proteomes" id="UP000031521">
    <property type="component" value="Chromosome"/>
</dbReference>
<gene>
    <name evidence="18" type="ORF">P73_4058</name>
</gene>
<proteinExistence type="inferred from homology"/>
<keyword evidence="7" id="KW-0732">Signal</keyword>
<evidence type="ECO:0000256" key="9">
    <source>
        <dbReference type="ARBA" id="ARBA00023065"/>
    </source>
</evidence>
<evidence type="ECO:0000256" key="6">
    <source>
        <dbReference type="ARBA" id="ARBA00022692"/>
    </source>
</evidence>
<feature type="domain" description="Outer-membrane lipoprotein Wza C-terminal" evidence="16">
    <location>
        <begin position="328"/>
        <end position="344"/>
    </location>
</feature>
<dbReference type="Gene3D" id="3.30.1950.10">
    <property type="entry name" value="wza like domain"/>
    <property type="match status" value="1"/>
</dbReference>
<feature type="domain" description="SLBB" evidence="17">
    <location>
        <begin position="243"/>
        <end position="325"/>
    </location>
</feature>
<keyword evidence="10" id="KW-0626">Porin</keyword>
<evidence type="ECO:0000256" key="14">
    <source>
        <dbReference type="ARBA" id="ARBA00023288"/>
    </source>
</evidence>
<dbReference type="HOGENOM" id="CLU_038343_4_0_5"/>
<dbReference type="GO" id="GO:0015288">
    <property type="term" value="F:porin activity"/>
    <property type="evidence" value="ECO:0007669"/>
    <property type="project" value="UniProtKB-KW"/>
</dbReference>
<dbReference type="KEGG" id="cid:P73_4058"/>
<evidence type="ECO:0000256" key="10">
    <source>
        <dbReference type="ARBA" id="ARBA00023114"/>
    </source>
</evidence>
<dbReference type="InterPro" id="IPR054765">
    <property type="entry name" value="SLBB_dom"/>
</dbReference>
<accession>A0A0B5DZA7</accession>
<dbReference type="Gene3D" id="1.20.5.70">
    <property type="match status" value="1"/>
</dbReference>
<evidence type="ECO:0000256" key="7">
    <source>
        <dbReference type="ARBA" id="ARBA00022729"/>
    </source>
</evidence>
<evidence type="ECO:0000256" key="12">
    <source>
        <dbReference type="ARBA" id="ARBA00023139"/>
    </source>
</evidence>
<keyword evidence="14" id="KW-0449">Lipoprotein</keyword>
<keyword evidence="19" id="KW-1185">Reference proteome</keyword>
<reference evidence="18 19" key="1">
    <citation type="journal article" date="2014" name="Int. J. Syst. Evol. Microbiol.">
        <title>Celeribacter indicus sp. nov., a polycyclic aromatic hydrocarbon-degrading bacterium from deep-sea sediment and reclassification of Huaishuia halophila as Celeribacter halophilus comb. nov.</title>
        <authorList>
            <person name="Lai Q."/>
            <person name="Cao J."/>
            <person name="Yuan J."/>
            <person name="Li F."/>
            <person name="Shao Z."/>
        </authorList>
    </citation>
    <scope>NUCLEOTIDE SEQUENCE [LARGE SCALE GENOMIC DNA]</scope>
    <source>
        <strain evidence="18">P73</strain>
    </source>
</reference>
<evidence type="ECO:0000256" key="5">
    <source>
        <dbReference type="ARBA" id="ARBA00022597"/>
    </source>
</evidence>
<feature type="domain" description="Polysaccharide export protein N-terminal" evidence="15">
    <location>
        <begin position="67"/>
        <end position="151"/>
    </location>
</feature>
<comment type="similarity">
    <text evidence="2">Belongs to the BexD/CtrA/VexA family.</text>
</comment>
<dbReference type="InterPro" id="IPR040716">
    <property type="entry name" value="Wza_C"/>
</dbReference>
<keyword evidence="8" id="KW-0625">Polysaccharide transport</keyword>
<dbReference type="GO" id="GO:0015159">
    <property type="term" value="F:polysaccharide transmembrane transporter activity"/>
    <property type="evidence" value="ECO:0007669"/>
    <property type="project" value="InterPro"/>
</dbReference>
<dbReference type="Pfam" id="PF22461">
    <property type="entry name" value="SLBB_2"/>
    <property type="match status" value="2"/>
</dbReference>
<evidence type="ECO:0000313" key="18">
    <source>
        <dbReference type="EMBL" id="AJE48773.1"/>
    </source>
</evidence>
<keyword evidence="13" id="KW-0998">Cell outer membrane</keyword>
<keyword evidence="4" id="KW-1134">Transmembrane beta strand</keyword>
<keyword evidence="12" id="KW-0564">Palmitate</keyword>
<evidence type="ECO:0000259" key="15">
    <source>
        <dbReference type="Pfam" id="PF02563"/>
    </source>
</evidence>
<dbReference type="PANTHER" id="PTHR33619">
    <property type="entry name" value="POLYSACCHARIDE EXPORT PROTEIN GFCE-RELATED"/>
    <property type="match status" value="1"/>
</dbReference>
<evidence type="ECO:0000256" key="2">
    <source>
        <dbReference type="ARBA" id="ARBA00009450"/>
    </source>
</evidence>
<keyword evidence="3" id="KW-0813">Transport</keyword>
<dbReference type="PANTHER" id="PTHR33619:SF3">
    <property type="entry name" value="POLYSACCHARIDE EXPORT PROTEIN GFCE-RELATED"/>
    <property type="match status" value="1"/>
</dbReference>
<dbReference type="EMBL" id="CP004393">
    <property type="protein sequence ID" value="AJE48773.1"/>
    <property type="molecule type" value="Genomic_DNA"/>
</dbReference>
<dbReference type="PROSITE" id="PS51257">
    <property type="entry name" value="PROKAR_LIPOPROTEIN"/>
    <property type="match status" value="1"/>
</dbReference>
<protein>
    <recommendedName>
        <fullName evidence="20">Polysaccharide export protein</fullName>
    </recommendedName>
</protein>
<organism evidence="18 19">
    <name type="scientific">Celeribacter indicus</name>
    <dbReference type="NCBI Taxonomy" id="1208324"/>
    <lineage>
        <taxon>Bacteria</taxon>
        <taxon>Pseudomonadati</taxon>
        <taxon>Pseudomonadota</taxon>
        <taxon>Alphaproteobacteria</taxon>
        <taxon>Rhodobacterales</taxon>
        <taxon>Roseobacteraceae</taxon>
        <taxon>Celeribacter</taxon>
    </lineage>
</organism>
<dbReference type="InterPro" id="IPR049712">
    <property type="entry name" value="Poly_export"/>
</dbReference>
<dbReference type="Pfam" id="PF18412">
    <property type="entry name" value="Wza_C"/>
    <property type="match status" value="1"/>
</dbReference>
<evidence type="ECO:0000259" key="16">
    <source>
        <dbReference type="Pfam" id="PF18412"/>
    </source>
</evidence>
<evidence type="ECO:0000256" key="3">
    <source>
        <dbReference type="ARBA" id="ARBA00022448"/>
    </source>
</evidence>
<keyword evidence="9" id="KW-0406">Ion transport</keyword>
<feature type="domain" description="SLBB" evidence="17">
    <location>
        <begin position="157"/>
        <end position="235"/>
    </location>
</feature>
<comment type="subcellular location">
    <subcellularLocation>
        <location evidence="1">Cell outer membrane</location>
        <topology evidence="1">Multi-pass membrane protein</topology>
    </subcellularLocation>
</comment>
<dbReference type="GO" id="GO:0006811">
    <property type="term" value="P:monoatomic ion transport"/>
    <property type="evidence" value="ECO:0007669"/>
    <property type="project" value="UniProtKB-KW"/>
</dbReference>
<evidence type="ECO:0000256" key="8">
    <source>
        <dbReference type="ARBA" id="ARBA00023047"/>
    </source>
</evidence>
<name>A0A0B5DZA7_9RHOB</name>
<keyword evidence="5" id="KW-0762">Sugar transport</keyword>
<evidence type="ECO:0000256" key="4">
    <source>
        <dbReference type="ARBA" id="ARBA00022452"/>
    </source>
</evidence>
<keyword evidence="6" id="KW-0812">Transmembrane</keyword>
<dbReference type="AlphaFoldDB" id="A0A0B5DZA7"/>
<dbReference type="Pfam" id="PF02563">
    <property type="entry name" value="Poly_export"/>
    <property type="match status" value="1"/>
</dbReference>
<dbReference type="InterPro" id="IPR003715">
    <property type="entry name" value="Poly_export_N"/>
</dbReference>
<evidence type="ECO:0000256" key="13">
    <source>
        <dbReference type="ARBA" id="ARBA00023237"/>
    </source>
</evidence>
<sequence>MRKLLMLFLLGLTLAGCEGGHVSFPVSETKQADLPPEIEVIRLSRENIDAYTQPEIAPKTDFVPQAQVWNYQVGVGDVLNIEVFDHPELRLPPVEGNSEAEPGFRVQANGTIYYPYVGEVPAAGRTPDHIREDLTERLTEYIPTPELQVRMSGFNSQSVIVSGEVKAPNTQPLRATPLTVLAAINAAGGFTENGDLSRVKLQRGGRTYNINLALFMSGSGPRHNPILVANDVISVPRRPTREAYLLGQIADPAPVDLSIEPINLTQAITRQGGVDERRADARGVFIFRNKQSGEGITVFQLEIGSPAGLLLGTEFMLASNDVIYITRAPVSKWNDVISQLLPSIGFGRTIETVVGE</sequence>
<evidence type="ECO:0000259" key="17">
    <source>
        <dbReference type="Pfam" id="PF22461"/>
    </source>
</evidence>
<evidence type="ECO:0008006" key="20">
    <source>
        <dbReference type="Google" id="ProtNLM"/>
    </source>
</evidence>
<evidence type="ECO:0000256" key="11">
    <source>
        <dbReference type="ARBA" id="ARBA00023136"/>
    </source>
</evidence>
<dbReference type="Gene3D" id="3.10.560.10">
    <property type="entry name" value="Outer membrane lipoprotein wza domain like"/>
    <property type="match status" value="2"/>
</dbReference>
<keyword evidence="11" id="KW-0472">Membrane</keyword>
<evidence type="ECO:0000313" key="19">
    <source>
        <dbReference type="Proteomes" id="UP000031521"/>
    </source>
</evidence>
<dbReference type="GO" id="GO:0046930">
    <property type="term" value="C:pore complex"/>
    <property type="evidence" value="ECO:0007669"/>
    <property type="project" value="UniProtKB-KW"/>
</dbReference>
<evidence type="ECO:0000256" key="1">
    <source>
        <dbReference type="ARBA" id="ARBA00004571"/>
    </source>
</evidence>
<dbReference type="GO" id="GO:0009279">
    <property type="term" value="C:cell outer membrane"/>
    <property type="evidence" value="ECO:0007669"/>
    <property type="project" value="UniProtKB-SubCell"/>
</dbReference>